<proteinExistence type="predicted"/>
<dbReference type="Proteomes" id="UP000636579">
    <property type="component" value="Unassembled WGS sequence"/>
</dbReference>
<sequence>MPVPSSDGRELELHEAAVQLNADGPERSPA</sequence>
<organism evidence="1 2">
    <name type="scientific">Nesterenkonia halotolerans</name>
    <dbReference type="NCBI Taxonomy" id="225325"/>
    <lineage>
        <taxon>Bacteria</taxon>
        <taxon>Bacillati</taxon>
        <taxon>Actinomycetota</taxon>
        <taxon>Actinomycetes</taxon>
        <taxon>Micrococcales</taxon>
        <taxon>Micrococcaceae</taxon>
        <taxon>Nesterenkonia</taxon>
    </lineage>
</organism>
<keyword evidence="2" id="KW-1185">Reference proteome</keyword>
<evidence type="ECO:0000313" key="1">
    <source>
        <dbReference type="EMBL" id="MBE1515054.1"/>
    </source>
</evidence>
<accession>A0ABR9J882</accession>
<reference evidence="1 2" key="1">
    <citation type="submission" date="2020-10" db="EMBL/GenBank/DDBJ databases">
        <title>Sequencing the genomes of 1000 actinobacteria strains.</title>
        <authorList>
            <person name="Klenk H.-P."/>
        </authorList>
    </citation>
    <scope>NUCLEOTIDE SEQUENCE [LARGE SCALE GENOMIC DNA]</scope>
    <source>
        <strain evidence="1 2">DSM 15474</strain>
    </source>
</reference>
<protein>
    <submittedName>
        <fullName evidence="1">Uncharacterized protein</fullName>
    </submittedName>
</protein>
<dbReference type="EMBL" id="JADBEE010000001">
    <property type="protein sequence ID" value="MBE1515054.1"/>
    <property type="molecule type" value="Genomic_DNA"/>
</dbReference>
<gene>
    <name evidence="1" type="ORF">H4W26_001809</name>
</gene>
<comment type="caution">
    <text evidence="1">The sequence shown here is derived from an EMBL/GenBank/DDBJ whole genome shotgun (WGS) entry which is preliminary data.</text>
</comment>
<name>A0ABR9J882_9MICC</name>
<evidence type="ECO:0000313" key="2">
    <source>
        <dbReference type="Proteomes" id="UP000636579"/>
    </source>
</evidence>